<dbReference type="AlphaFoldDB" id="A0A6P1E578"/>
<evidence type="ECO:0000259" key="2">
    <source>
        <dbReference type="SMART" id="SM00998"/>
    </source>
</evidence>
<dbReference type="Proteomes" id="UP000465035">
    <property type="component" value="Chromosome"/>
</dbReference>
<reference evidence="3 4" key="1">
    <citation type="submission" date="2019-12" db="EMBL/GenBank/DDBJ databases">
        <title>Lactobacillus hilgardii FLUB.</title>
        <authorList>
            <person name="Gustaw K."/>
        </authorList>
    </citation>
    <scope>NUCLEOTIDE SEQUENCE [LARGE SCALE GENOMIC DNA]</scope>
    <source>
        <strain evidence="3 4">FLUB</strain>
    </source>
</reference>
<dbReference type="PRINTS" id="PR00149">
    <property type="entry name" value="FUMRATELYASE"/>
</dbReference>
<dbReference type="GO" id="GO:0070626">
    <property type="term" value="F:(S)-2-(5-amino-1-(5-phospho-D-ribosyl)imidazole-4-carboxamido) succinate lyase (fumarate-forming) activity"/>
    <property type="evidence" value="ECO:0007669"/>
    <property type="project" value="TreeGrafter"/>
</dbReference>
<dbReference type="PANTHER" id="PTHR43172">
    <property type="entry name" value="ADENYLOSUCCINATE LYASE"/>
    <property type="match status" value="1"/>
</dbReference>
<dbReference type="EMBL" id="CP047121">
    <property type="protein sequence ID" value="QHB50942.1"/>
    <property type="molecule type" value="Genomic_DNA"/>
</dbReference>
<dbReference type="Gene3D" id="1.20.200.10">
    <property type="entry name" value="Fumarase/aspartase (Central domain)"/>
    <property type="match status" value="1"/>
</dbReference>
<dbReference type="GO" id="GO:0016853">
    <property type="term" value="F:isomerase activity"/>
    <property type="evidence" value="ECO:0007669"/>
    <property type="project" value="UniProtKB-KW"/>
</dbReference>
<proteinExistence type="predicted"/>
<dbReference type="Gene3D" id="1.10.40.30">
    <property type="entry name" value="Fumarase/aspartase (C-terminal domain)"/>
    <property type="match status" value="1"/>
</dbReference>
<keyword evidence="3" id="KW-0413">Isomerase</keyword>
<keyword evidence="1" id="KW-0456">Lyase</keyword>
<dbReference type="SMR" id="A0A6P1E578"/>
<gene>
    <name evidence="3" type="ORF">GQR93_01235</name>
</gene>
<feature type="domain" description="Adenylosuccinate lyase C-terminal" evidence="2">
    <location>
        <begin position="365"/>
        <end position="445"/>
    </location>
</feature>
<evidence type="ECO:0000313" key="3">
    <source>
        <dbReference type="EMBL" id="QHB50942.1"/>
    </source>
</evidence>
<dbReference type="InterPro" id="IPR000362">
    <property type="entry name" value="Fumarate_lyase_fam"/>
</dbReference>
<dbReference type="Pfam" id="PF10397">
    <property type="entry name" value="ADSL_C"/>
    <property type="match status" value="1"/>
</dbReference>
<dbReference type="GO" id="GO:0004018">
    <property type="term" value="F:N6-(1,2-dicarboxyethyl)AMP AMP-lyase (fumarate-forming) activity"/>
    <property type="evidence" value="ECO:0007669"/>
    <property type="project" value="TreeGrafter"/>
</dbReference>
<dbReference type="InterPro" id="IPR008948">
    <property type="entry name" value="L-Aspartase-like"/>
</dbReference>
<dbReference type="PANTHER" id="PTHR43172:SF1">
    <property type="entry name" value="ADENYLOSUCCINATE LYASE"/>
    <property type="match status" value="1"/>
</dbReference>
<accession>A0A6P1E578</accession>
<dbReference type="Pfam" id="PF00206">
    <property type="entry name" value="Lyase_1"/>
    <property type="match status" value="1"/>
</dbReference>
<dbReference type="GeneID" id="69056975"/>
<evidence type="ECO:0000256" key="1">
    <source>
        <dbReference type="ARBA" id="ARBA00023239"/>
    </source>
</evidence>
<dbReference type="GO" id="GO:0044208">
    <property type="term" value="P:'de novo' AMP biosynthetic process"/>
    <property type="evidence" value="ECO:0007669"/>
    <property type="project" value="TreeGrafter"/>
</dbReference>
<dbReference type="GO" id="GO:0005829">
    <property type="term" value="C:cytosol"/>
    <property type="evidence" value="ECO:0007669"/>
    <property type="project" value="TreeGrafter"/>
</dbReference>
<name>A0A6P1E578_LENHI</name>
<dbReference type="InterPro" id="IPR019468">
    <property type="entry name" value="AdenyloSucc_lyase_C"/>
</dbReference>
<organism evidence="3 4">
    <name type="scientific">Lentilactobacillus hilgardii</name>
    <name type="common">Lactobacillus hilgardii</name>
    <dbReference type="NCBI Taxonomy" id="1588"/>
    <lineage>
        <taxon>Bacteria</taxon>
        <taxon>Bacillati</taxon>
        <taxon>Bacillota</taxon>
        <taxon>Bacilli</taxon>
        <taxon>Lactobacillales</taxon>
        <taxon>Lactobacillaceae</taxon>
        <taxon>Lentilactobacillus</taxon>
    </lineage>
</organism>
<dbReference type="SMART" id="SM00998">
    <property type="entry name" value="ADSL_C"/>
    <property type="match status" value="1"/>
</dbReference>
<dbReference type="RefSeq" id="WP_003551528.1">
    <property type="nucleotide sequence ID" value="NZ_CABKOL010000106.1"/>
</dbReference>
<dbReference type="InterPro" id="IPR022761">
    <property type="entry name" value="Fumarate_lyase_N"/>
</dbReference>
<evidence type="ECO:0000313" key="4">
    <source>
        <dbReference type="Proteomes" id="UP000465035"/>
    </source>
</evidence>
<sequence length="466" mass="52709">MSGEVLGSMFNQNGYSTARMRAVWSDENRLKIVCKVETAVAYAMSKNKKMPLSAYEEIKEKIVPENYDMTKLRLSAARAGHFLAGFVSYSQQLFEDGGGQYLHYGAASEDVEDTCYVLQLKQADKIIMDYLVKFGSVLYDLADKYKKTINVAMAHRTYSSPSTLGFKLGIILNELDYLMRRLDSLSDFTFAGSLTGVEGLSTMVGDNYDQVETDFCDYLDLQVPEMYWHTQRERFTEYCHVLTMIAQMLGKLGKNLLTMSQTQVGEFQEAYAPGRQGSTVIPTVREPYMCEAIVNLSTIIRNEMPLMYDTMQVSGEKDTAVWRDIYVVLPEMTMYLSGQLNYATTILKTGKFDTKRMAENFILGDGTMYSGALMMALAKKGMGRQDAHELLVRLRVKADEENKLLKDLFYSDDTIAKYLSRQDLDKVMSPEAGVPHALEKTNKILGLYRKRHPLNKKGVINNGTNS</sequence>
<dbReference type="SUPFAM" id="SSF48557">
    <property type="entry name" value="L-aspartase-like"/>
    <property type="match status" value="1"/>
</dbReference>
<protein>
    <submittedName>
        <fullName evidence="3">3-carboxy-cis,cis-muconate cycloisomerase</fullName>
    </submittedName>
</protein>